<dbReference type="Proteomes" id="UP000282971">
    <property type="component" value="Unassembled WGS sequence"/>
</dbReference>
<keyword evidence="1" id="KW-0732">Signal</keyword>
<sequence>MNGKIGLVAALAIIGAAGIGNAAGTAQTGRTPLFQNPQARVWKSVIAPNSPLPFHRHEHPRALIALKGGTMKILEATGESELHEWKAGQAYWLPANVPGTTHQDVNVGNEPIEVIVVELSKES</sequence>
<evidence type="ECO:0000256" key="1">
    <source>
        <dbReference type="SAM" id="SignalP"/>
    </source>
</evidence>
<feature type="signal peptide" evidence="1">
    <location>
        <begin position="1"/>
        <end position="22"/>
    </location>
</feature>
<dbReference type="InterPro" id="IPR014710">
    <property type="entry name" value="RmlC-like_jellyroll"/>
</dbReference>
<organism evidence="2 3">
    <name type="scientific">Sphingomonas crocodyli</name>
    <dbReference type="NCBI Taxonomy" id="1979270"/>
    <lineage>
        <taxon>Bacteria</taxon>
        <taxon>Pseudomonadati</taxon>
        <taxon>Pseudomonadota</taxon>
        <taxon>Alphaproteobacteria</taxon>
        <taxon>Sphingomonadales</taxon>
        <taxon>Sphingomonadaceae</taxon>
        <taxon>Sphingomonas</taxon>
    </lineage>
</organism>
<proteinExistence type="predicted"/>
<dbReference type="InterPro" id="IPR011051">
    <property type="entry name" value="RmlC_Cupin_sf"/>
</dbReference>
<dbReference type="SUPFAM" id="SSF51182">
    <property type="entry name" value="RmlC-like cupins"/>
    <property type="match status" value="1"/>
</dbReference>
<evidence type="ECO:0000313" key="2">
    <source>
        <dbReference type="EMBL" id="RVT90863.1"/>
    </source>
</evidence>
<protein>
    <submittedName>
        <fullName evidence="2">Cupin domain-containing protein</fullName>
    </submittedName>
</protein>
<dbReference type="Gene3D" id="2.60.120.10">
    <property type="entry name" value="Jelly Rolls"/>
    <property type="match status" value="1"/>
</dbReference>
<reference evidence="2 3" key="1">
    <citation type="submission" date="2019-01" db="EMBL/GenBank/DDBJ databases">
        <authorList>
            <person name="Chen W.-M."/>
        </authorList>
    </citation>
    <scope>NUCLEOTIDE SEQUENCE [LARGE SCALE GENOMIC DNA]</scope>
    <source>
        <strain evidence="2 3">CCP-7</strain>
    </source>
</reference>
<dbReference type="OrthoDB" id="9800684at2"/>
<dbReference type="EMBL" id="SACN01000002">
    <property type="protein sequence ID" value="RVT90863.1"/>
    <property type="molecule type" value="Genomic_DNA"/>
</dbReference>
<dbReference type="RefSeq" id="WP_127744878.1">
    <property type="nucleotide sequence ID" value="NZ_SACN01000002.1"/>
</dbReference>
<evidence type="ECO:0000313" key="3">
    <source>
        <dbReference type="Proteomes" id="UP000282971"/>
    </source>
</evidence>
<keyword evidence="3" id="KW-1185">Reference proteome</keyword>
<name>A0A437LZW3_9SPHN</name>
<gene>
    <name evidence="2" type="ORF">EOD43_15070</name>
</gene>
<dbReference type="AlphaFoldDB" id="A0A437LZW3"/>
<comment type="caution">
    <text evidence="2">The sequence shown here is derived from an EMBL/GenBank/DDBJ whole genome shotgun (WGS) entry which is preliminary data.</text>
</comment>
<accession>A0A437LZW3</accession>
<feature type="chain" id="PRO_5019222657" evidence="1">
    <location>
        <begin position="23"/>
        <end position="123"/>
    </location>
</feature>